<evidence type="ECO:0000313" key="3">
    <source>
        <dbReference type="Proteomes" id="UP000324767"/>
    </source>
</evidence>
<proteinExistence type="predicted"/>
<dbReference type="AlphaFoldDB" id="A0A5M8PHM2"/>
<protein>
    <submittedName>
        <fullName evidence="2">Uncharacterized protein</fullName>
    </submittedName>
</protein>
<feature type="compositionally biased region" description="Polar residues" evidence="1">
    <location>
        <begin position="51"/>
        <end position="63"/>
    </location>
</feature>
<feature type="region of interest" description="Disordered" evidence="1">
    <location>
        <begin position="51"/>
        <end position="104"/>
    </location>
</feature>
<feature type="compositionally biased region" description="Polar residues" evidence="1">
    <location>
        <begin position="91"/>
        <end position="104"/>
    </location>
</feature>
<comment type="caution">
    <text evidence="2">The sequence shown here is derived from an EMBL/GenBank/DDBJ whole genome shotgun (WGS) entry which is preliminary data.</text>
</comment>
<sequence length="104" mass="11378">MRCFVRHGPEGRRLLGVVAVRRIHRQYVTASQSRLPPRALSTVERGSILASSKSKALPSTSVVHPSDTGRYPKGLSRFHHSKGARQEVAVQPTSGPLSTSYPAY</sequence>
<evidence type="ECO:0000256" key="1">
    <source>
        <dbReference type="SAM" id="MobiDB-lite"/>
    </source>
</evidence>
<accession>A0A5M8PHM2</accession>
<evidence type="ECO:0000313" key="2">
    <source>
        <dbReference type="EMBL" id="KAA6408420.1"/>
    </source>
</evidence>
<gene>
    <name evidence="2" type="ORF">FRX48_07502</name>
</gene>
<dbReference type="Proteomes" id="UP000324767">
    <property type="component" value="Unassembled WGS sequence"/>
</dbReference>
<name>A0A5M8PHM2_9LECA</name>
<organism evidence="2 3">
    <name type="scientific">Lasallia pustulata</name>
    <dbReference type="NCBI Taxonomy" id="136370"/>
    <lineage>
        <taxon>Eukaryota</taxon>
        <taxon>Fungi</taxon>
        <taxon>Dikarya</taxon>
        <taxon>Ascomycota</taxon>
        <taxon>Pezizomycotina</taxon>
        <taxon>Lecanoromycetes</taxon>
        <taxon>OSLEUM clade</taxon>
        <taxon>Umbilicariomycetidae</taxon>
        <taxon>Umbilicariales</taxon>
        <taxon>Umbilicariaceae</taxon>
        <taxon>Lasallia</taxon>
    </lineage>
</organism>
<reference evidence="2 3" key="1">
    <citation type="submission" date="2019-09" db="EMBL/GenBank/DDBJ databases">
        <title>The hologenome of the rock-dwelling lichen Lasallia pustulata.</title>
        <authorList>
            <person name="Greshake Tzovaras B."/>
            <person name="Segers F."/>
            <person name="Bicker A."/>
            <person name="Dal Grande F."/>
            <person name="Otte J."/>
            <person name="Hankeln T."/>
            <person name="Schmitt I."/>
            <person name="Ebersberger I."/>
        </authorList>
    </citation>
    <scope>NUCLEOTIDE SEQUENCE [LARGE SCALE GENOMIC DNA]</scope>
    <source>
        <strain evidence="2">A1-1</strain>
    </source>
</reference>
<dbReference type="EMBL" id="VXIT01000013">
    <property type="protein sequence ID" value="KAA6408420.1"/>
    <property type="molecule type" value="Genomic_DNA"/>
</dbReference>